<evidence type="ECO:0000313" key="2">
    <source>
        <dbReference type="Proteomes" id="UP000234331"/>
    </source>
</evidence>
<accession>A0A2I2KKI5</accession>
<dbReference type="RefSeq" id="WP_101830242.1">
    <property type="nucleotide sequence ID" value="NZ_FZMO01000034.1"/>
</dbReference>
<dbReference type="AlphaFoldDB" id="A0A2I2KKI5"/>
<reference evidence="1 2" key="1">
    <citation type="submission" date="2017-06" db="EMBL/GenBank/DDBJ databases">
        <authorList>
            <person name="Kim H.J."/>
            <person name="Triplett B.A."/>
        </authorList>
    </citation>
    <scope>NUCLEOTIDE SEQUENCE [LARGE SCALE GENOMIC DNA]</scope>
    <source>
        <strain evidence="1">FRACA_ARgP5</strain>
    </source>
</reference>
<sequence>MAKSSVADWLPVILADFAGTPVADFDVRLIDFDPARPGDLAALIPDIQTWAIPSDPTAHRLLLKVAMKAPDWFPEGRVPTRLMTLDWPAGDPEELTVEIASTLQDHVMDELNTTWPEVAVDGRTVVLEPRLGPDGTPRWEGRGVEPCPFGRLADRLA</sequence>
<dbReference type="Proteomes" id="UP000234331">
    <property type="component" value="Unassembled WGS sequence"/>
</dbReference>
<gene>
    <name evidence="1" type="ORF">FRACA_1290010</name>
</gene>
<name>A0A2I2KKI5_9ACTN</name>
<protein>
    <submittedName>
        <fullName evidence="1">Uncharacterized protein</fullName>
    </submittedName>
</protein>
<keyword evidence="2" id="KW-1185">Reference proteome</keyword>
<dbReference type="OrthoDB" id="3217272at2"/>
<evidence type="ECO:0000313" key="1">
    <source>
        <dbReference type="EMBL" id="SNQ46157.1"/>
    </source>
</evidence>
<proteinExistence type="predicted"/>
<dbReference type="EMBL" id="FZMO01000034">
    <property type="protein sequence ID" value="SNQ46157.1"/>
    <property type="molecule type" value="Genomic_DNA"/>
</dbReference>
<organism evidence="1 2">
    <name type="scientific">Frankia canadensis</name>
    <dbReference type="NCBI Taxonomy" id="1836972"/>
    <lineage>
        <taxon>Bacteria</taxon>
        <taxon>Bacillati</taxon>
        <taxon>Actinomycetota</taxon>
        <taxon>Actinomycetes</taxon>
        <taxon>Frankiales</taxon>
        <taxon>Frankiaceae</taxon>
        <taxon>Frankia</taxon>
    </lineage>
</organism>